<keyword evidence="3 5" id="KW-1133">Transmembrane helix</keyword>
<dbReference type="PANTHER" id="PTHR43229">
    <property type="entry name" value="NODULATION PROTEIN J"/>
    <property type="match status" value="1"/>
</dbReference>
<dbReference type="InterPro" id="IPR047817">
    <property type="entry name" value="ABC2_TM_bact-type"/>
</dbReference>
<feature type="transmembrane region" description="Helical" evidence="5">
    <location>
        <begin position="126"/>
        <end position="146"/>
    </location>
</feature>
<feature type="transmembrane region" description="Helical" evidence="5">
    <location>
        <begin position="43"/>
        <end position="68"/>
    </location>
</feature>
<keyword evidence="5" id="KW-0813">Transport</keyword>
<dbReference type="PANTHER" id="PTHR43229:SF2">
    <property type="entry name" value="NODULATION PROTEIN J"/>
    <property type="match status" value="1"/>
</dbReference>
<dbReference type="EMBL" id="WJBC01000001">
    <property type="protein sequence ID" value="MBC3803038.1"/>
    <property type="molecule type" value="Genomic_DNA"/>
</dbReference>
<evidence type="ECO:0000256" key="2">
    <source>
        <dbReference type="ARBA" id="ARBA00022692"/>
    </source>
</evidence>
<evidence type="ECO:0000313" key="7">
    <source>
        <dbReference type="EMBL" id="MBC3803038.1"/>
    </source>
</evidence>
<reference evidence="7 8" key="1">
    <citation type="journal article" date="2020" name="mSystems">
        <title>Defining Genomic and Predicted Metabolic Features of the Acetobacterium Genus.</title>
        <authorList>
            <person name="Ross D.E."/>
            <person name="Marshall C.W."/>
            <person name="Gulliver D."/>
            <person name="May H.D."/>
            <person name="Norman R.S."/>
        </authorList>
    </citation>
    <scope>NUCLEOTIDE SEQUENCE [LARGE SCALE GENOMIC DNA]</scope>
    <source>
        <strain evidence="7 8">DSM 8238</strain>
    </source>
</reference>
<dbReference type="PIRSF" id="PIRSF006648">
    <property type="entry name" value="DrrB"/>
    <property type="match status" value="1"/>
</dbReference>
<feature type="transmembrane region" description="Helical" evidence="5">
    <location>
        <begin position="210"/>
        <end position="230"/>
    </location>
</feature>
<feature type="transmembrane region" description="Helical" evidence="5">
    <location>
        <begin position="17"/>
        <end position="37"/>
    </location>
</feature>
<dbReference type="Proteomes" id="UP000603234">
    <property type="component" value="Unassembled WGS sequence"/>
</dbReference>
<feature type="transmembrane region" description="Helical" evidence="5">
    <location>
        <begin position="89"/>
        <end position="120"/>
    </location>
</feature>
<protein>
    <recommendedName>
        <fullName evidence="5">Transport permease protein</fullName>
    </recommendedName>
</protein>
<dbReference type="InterPro" id="IPR000412">
    <property type="entry name" value="ABC_2_transport"/>
</dbReference>
<sequence length="238" mass="26359">MNTIFSLSMKAATREPFLLFWSILLPIAGTVGLGLLIRQPDYAMQITTGMMAMGILFYAFTTTVFSVLSQRKRGVYKLLRVTPMSLWRYLFSVSSAWVIISLLCAMLVLGVGSVVFGFALSIASTAMMGIVAVLGACGYVFFSFFISALCKTEAQASITANLITMPLLLCSDAFYSLEGAPSWVQILNYLNPFQWFVNGLRSGFLYDQKGWRISIAVLLILIAMTLFLAVRSFRFDEA</sequence>
<dbReference type="InterPro" id="IPR051784">
    <property type="entry name" value="Nod_factor_ABC_transporter"/>
</dbReference>
<comment type="subcellular location">
    <subcellularLocation>
        <location evidence="5">Cell membrane</location>
        <topology evidence="5">Multi-pass membrane protein</topology>
    </subcellularLocation>
    <subcellularLocation>
        <location evidence="1">Membrane</location>
        <topology evidence="1">Multi-pass membrane protein</topology>
    </subcellularLocation>
</comment>
<evidence type="ECO:0000313" key="8">
    <source>
        <dbReference type="Proteomes" id="UP000603234"/>
    </source>
</evidence>
<dbReference type="RefSeq" id="WP_186840955.1">
    <property type="nucleotide sequence ID" value="NZ_WJBC01000001.1"/>
</dbReference>
<comment type="caution">
    <text evidence="5">Lacks conserved residue(s) required for the propagation of feature annotation.</text>
</comment>
<evidence type="ECO:0000259" key="6">
    <source>
        <dbReference type="PROSITE" id="PS51012"/>
    </source>
</evidence>
<dbReference type="InterPro" id="IPR013525">
    <property type="entry name" value="ABC2_TM"/>
</dbReference>
<comment type="similarity">
    <text evidence="5">Belongs to the ABC-2 integral membrane protein family.</text>
</comment>
<keyword evidence="8" id="KW-1185">Reference proteome</keyword>
<dbReference type="PROSITE" id="PS51012">
    <property type="entry name" value="ABC_TM2"/>
    <property type="match status" value="1"/>
</dbReference>
<proteinExistence type="inferred from homology"/>
<comment type="caution">
    <text evidence="7">The sequence shown here is derived from an EMBL/GenBank/DDBJ whole genome shotgun (WGS) entry which is preliminary data.</text>
</comment>
<feature type="domain" description="ABC transmembrane type-2" evidence="6">
    <location>
        <begin position="7"/>
        <end position="236"/>
    </location>
</feature>
<evidence type="ECO:0000256" key="1">
    <source>
        <dbReference type="ARBA" id="ARBA00004141"/>
    </source>
</evidence>
<name>A0ABR6WRQ6_9FIRM</name>
<evidence type="ECO:0000256" key="3">
    <source>
        <dbReference type="ARBA" id="ARBA00022989"/>
    </source>
</evidence>
<evidence type="ECO:0000256" key="5">
    <source>
        <dbReference type="RuleBase" id="RU361157"/>
    </source>
</evidence>
<keyword evidence="5" id="KW-1003">Cell membrane</keyword>
<organism evidence="7 8">
    <name type="scientific">Acetobacterium fimetarium</name>
    <dbReference type="NCBI Taxonomy" id="52691"/>
    <lineage>
        <taxon>Bacteria</taxon>
        <taxon>Bacillati</taxon>
        <taxon>Bacillota</taxon>
        <taxon>Clostridia</taxon>
        <taxon>Eubacteriales</taxon>
        <taxon>Eubacteriaceae</taxon>
        <taxon>Acetobacterium</taxon>
    </lineage>
</organism>
<keyword evidence="2 5" id="KW-0812">Transmembrane</keyword>
<keyword evidence="4 5" id="KW-0472">Membrane</keyword>
<accession>A0ABR6WRQ6</accession>
<gene>
    <name evidence="7" type="ORF">GH808_01090</name>
</gene>
<dbReference type="Pfam" id="PF01061">
    <property type="entry name" value="ABC2_membrane"/>
    <property type="match status" value="1"/>
</dbReference>
<evidence type="ECO:0000256" key="4">
    <source>
        <dbReference type="ARBA" id="ARBA00023136"/>
    </source>
</evidence>